<sequence length="429" mass="45982">MRKARFPLTVTGPLQALNRSAFYAPHPSGTRGPRQGTGLVLGRRYEHRSTRLRRARVERPPRNGDQHAVPDRRSPRGRGGGRPVTPSTRSVARWCAAQGWAVHPLSSGTKLPPANCRRCSRPTPTRPNPQYIEHETTDCRCIETGGHCHGVRAATTDPARIDRWWSANPGFGVGVACGASGLVILDVDDHANADRPANGEYLPGVELHDSTGEGAFRSGWDTIAALCEARNASLPWLDPPTLTVLTAGGGLQAWFRVTEPEQWRPGAGRLGWQLDLRAGRSYGIAPGTVMASGAYQALGECRTVAPLPSWLEADLRRTGHYRKPEPSRQRPTARQLLATIQRPKGGAYVEAAVRAEVEQVAGAATGTRNATLFSAARALGRFIPTGQLSESEVEACLLAAGATAGLYDAEMRSAIRSGVRAGINKGAAA</sequence>
<evidence type="ECO:0000259" key="2">
    <source>
        <dbReference type="SMART" id="SM00943"/>
    </source>
</evidence>
<dbReference type="SMART" id="SM00943">
    <property type="entry name" value="Prim-Pol"/>
    <property type="match status" value="1"/>
</dbReference>
<accession>A0A385DIK1</accession>
<evidence type="ECO:0000256" key="1">
    <source>
        <dbReference type="SAM" id="MobiDB-lite"/>
    </source>
</evidence>
<dbReference type="RefSeq" id="WP_117350430.1">
    <property type="nucleotide sequence ID" value="NZ_CP031742.1"/>
</dbReference>
<dbReference type="EMBL" id="CP031742">
    <property type="protein sequence ID" value="AXQ57790.1"/>
    <property type="molecule type" value="Genomic_DNA"/>
</dbReference>
<organism evidence="3 4">
    <name type="scientific">Streptomyces koyangensis</name>
    <dbReference type="NCBI Taxonomy" id="188770"/>
    <lineage>
        <taxon>Bacteria</taxon>
        <taxon>Bacillati</taxon>
        <taxon>Actinomycetota</taxon>
        <taxon>Actinomycetes</taxon>
        <taxon>Kitasatosporales</taxon>
        <taxon>Streptomycetaceae</taxon>
        <taxon>Streptomyces</taxon>
        <taxon>Streptomyces aurantiacus group</taxon>
    </lineage>
</organism>
<proteinExistence type="predicted"/>
<feature type="region of interest" description="Disordered" evidence="1">
    <location>
        <begin position="22"/>
        <end position="89"/>
    </location>
</feature>
<evidence type="ECO:0000313" key="4">
    <source>
        <dbReference type="Proteomes" id="UP000259636"/>
    </source>
</evidence>
<feature type="compositionally biased region" description="Basic and acidic residues" evidence="1">
    <location>
        <begin position="43"/>
        <end position="74"/>
    </location>
</feature>
<evidence type="ECO:0000313" key="3">
    <source>
        <dbReference type="EMBL" id="AXQ57790.1"/>
    </source>
</evidence>
<dbReference type="AlphaFoldDB" id="A0A385DIK1"/>
<dbReference type="CDD" id="cd04859">
    <property type="entry name" value="Prim_Pol"/>
    <property type="match status" value="1"/>
</dbReference>
<name>A0A385DIK1_9ACTN</name>
<dbReference type="KEGG" id="sky:D0C37_26470"/>
<dbReference type="SUPFAM" id="SSF56747">
    <property type="entry name" value="Prim-pol domain"/>
    <property type="match status" value="1"/>
</dbReference>
<reference evidence="3 4" key="1">
    <citation type="submission" date="2018-08" db="EMBL/GenBank/DDBJ databases">
        <authorList>
            <person name="Ferrada E.E."/>
            <person name="Latorre B.A."/>
        </authorList>
    </citation>
    <scope>NUCLEOTIDE SEQUENCE [LARGE SCALE GENOMIC DNA]</scope>
    <source>
        <strain evidence="3 4">VK-A60T</strain>
    </source>
</reference>
<dbReference type="InterPro" id="IPR015330">
    <property type="entry name" value="DNA_primase/pol_bifunc_N"/>
</dbReference>
<gene>
    <name evidence="3" type="ORF">D0C37_26470</name>
</gene>
<protein>
    <recommendedName>
        <fullName evidence="2">DNA primase/polymerase bifunctional N-terminal domain-containing protein</fullName>
    </recommendedName>
</protein>
<dbReference type="Proteomes" id="UP000259636">
    <property type="component" value="Chromosome"/>
</dbReference>
<dbReference type="GeneID" id="300117676"/>
<dbReference type="Pfam" id="PF09250">
    <property type="entry name" value="Prim-Pol"/>
    <property type="match status" value="1"/>
</dbReference>
<feature type="domain" description="DNA primase/polymerase bifunctional N-terminal" evidence="2">
    <location>
        <begin position="92"/>
        <end position="311"/>
    </location>
</feature>